<dbReference type="AlphaFoldDB" id="A0AB74FKT4"/>
<feature type="region of interest" description="Disordered" evidence="1">
    <location>
        <begin position="155"/>
        <end position="178"/>
    </location>
</feature>
<comment type="caution">
    <text evidence="2">The sequence shown here is derived from an EMBL/GenBank/DDBJ whole genome shotgun (WGS) entry which is preliminary data.</text>
</comment>
<organism evidence="2 3">
    <name type="scientific">Mycobacteroides abscessus subsp. abscessus</name>
    <dbReference type="NCBI Taxonomy" id="1185650"/>
    <lineage>
        <taxon>Bacteria</taxon>
        <taxon>Bacillati</taxon>
        <taxon>Actinomycetota</taxon>
        <taxon>Actinomycetes</taxon>
        <taxon>Mycobacteriales</taxon>
        <taxon>Mycobacteriaceae</taxon>
        <taxon>Mycobacteroides</taxon>
        <taxon>Mycobacteroides abscessus</taxon>
    </lineage>
</organism>
<accession>A0AB74FKT4</accession>
<evidence type="ECO:0000313" key="3">
    <source>
        <dbReference type="Proteomes" id="UP000184831"/>
    </source>
</evidence>
<gene>
    <name evidence="2" type="ORF">SAMEA2152244_05333</name>
</gene>
<feature type="region of interest" description="Disordered" evidence="1">
    <location>
        <begin position="220"/>
        <end position="252"/>
    </location>
</feature>
<protein>
    <submittedName>
        <fullName evidence="2">Uncharacterized protein</fullName>
    </submittedName>
</protein>
<dbReference type="EMBL" id="FSQE01000027">
    <property type="protein sequence ID" value="SIN55280.1"/>
    <property type="molecule type" value="Genomic_DNA"/>
</dbReference>
<feature type="compositionally biased region" description="Polar residues" evidence="1">
    <location>
        <begin position="160"/>
        <end position="170"/>
    </location>
</feature>
<reference evidence="2 3" key="1">
    <citation type="submission" date="2016-11" db="EMBL/GenBank/DDBJ databases">
        <authorList>
            <consortium name="Pathogen Informatics"/>
        </authorList>
    </citation>
    <scope>NUCLEOTIDE SEQUENCE [LARGE SCALE GENOMIC DNA]</scope>
    <source>
        <strain evidence="2 3">696</strain>
    </source>
</reference>
<evidence type="ECO:0000313" key="2">
    <source>
        <dbReference type="EMBL" id="SIN55280.1"/>
    </source>
</evidence>
<sequence>MGRQYEAVLLISGADERRPNGASVCEVAHGDSFGGADLLDLSVDISAVEIQREVLPGHYGVGRDCLYRRIESLIEAGRQMGMSVDHRLDGITKLLRVELSIQHEAQLHRVHVVATPCGTGVVEQPLLQRSQREQIGEVMLPRQFIDLPLIQHGGGDIRRGQSTTATSNMRTDPGQGLKPQFVQSADLRLIKCRTRPSPVRIQQDARFGLDHDGVELQRMPQRRRHPAGGSGQRRAIRAKLPPGTGEPADPAQVVERDRRIGCRKIHRRIEVTQQTVRQPVGQCPCLFLGGLDHGTQRRIAGHHTGPGQSIQIQRYRILGSEPTHRTREIDTAGACSTQLA</sequence>
<dbReference type="Proteomes" id="UP000184831">
    <property type="component" value="Unassembled WGS sequence"/>
</dbReference>
<name>A0AB74FKT4_9MYCO</name>
<evidence type="ECO:0000256" key="1">
    <source>
        <dbReference type="SAM" id="MobiDB-lite"/>
    </source>
</evidence>
<proteinExistence type="predicted"/>